<proteinExistence type="predicted"/>
<evidence type="ECO:0000313" key="3">
    <source>
        <dbReference type="Proteomes" id="UP000019487"/>
    </source>
</evidence>
<feature type="transmembrane region" description="Helical" evidence="1">
    <location>
        <begin position="548"/>
        <end position="579"/>
    </location>
</feature>
<keyword evidence="1" id="KW-1133">Transmembrane helix</keyword>
<evidence type="ECO:0008006" key="4">
    <source>
        <dbReference type="Google" id="ProtNLM"/>
    </source>
</evidence>
<sequence length="731" mass="82631">MSTLVDINHNFDGQRHWFKQFRYTNPTLRDTEKAGPIEPVPTHFHRDVLNRETWRPRDLLRYISPFYGKPFHMIVQAAPGPNTQPQGEWRRRLVGGNAPTLMRVSSWAIGNQLESAEDYALAVGRSILILPIIMFIVVYPMYTNGAGRENGKYPMFPHKCYEYPKHALNQLDAAPNASEWIKGQRKDDGDKTYITKGKQNRLLRPRALVVFRDNKWKVVEDGSFTGPYIFISFAAAQYQKLAPTDQDPGRTELDKDSIDRRARKLTLHHGMEAYWADFHCRAELQPEATDDVHRFCDVTRGAEKVCVVLPDHSPQALVFFGQRLWCLPEILLARDHKISVCTPDFQNQDGVDKIEVVDIMEFTHRSWARMLTPSNEIIHDGNDEIFRLLAEHYTGSLTLSRLELIQVALQALKSRQFTEFQRGDIAYALMTLLTKRPRMDPSDTEEQALARLSLANDSDQIVERMACMDGIRMKGKPAWFNLEDDLGANLWDIQPLCQVAGVCYDGSLILDGTHAVSIRWKDIPRIYSLRRVSWKKLGADTALRSGPFWLVVGIACVSTGSSTLGLGAFFLVLAIILLLTAPLSVHILHGGKVWGATPWLIGFEGTLPIKEIEHLTFGNAIGRLQYSPSSGPYCTGKPDERIGAEPRFNITDLPHGHRIFTLIDTGTMTVTVFSAERPPSVALIAGKEGGMLRTILCSYERSTNGLRKECVLRMETPMWDISDAMGWVKLT</sequence>
<keyword evidence="1" id="KW-0812">Transmembrane</keyword>
<comment type="caution">
    <text evidence="2">The sequence shown here is derived from an EMBL/GenBank/DDBJ whole genome shotgun (WGS) entry which is preliminary data.</text>
</comment>
<keyword evidence="3" id="KW-1185">Reference proteome</keyword>
<organism evidence="2 3">
    <name type="scientific">Sclerotinia borealis (strain F-4128)</name>
    <dbReference type="NCBI Taxonomy" id="1432307"/>
    <lineage>
        <taxon>Eukaryota</taxon>
        <taxon>Fungi</taxon>
        <taxon>Dikarya</taxon>
        <taxon>Ascomycota</taxon>
        <taxon>Pezizomycotina</taxon>
        <taxon>Leotiomycetes</taxon>
        <taxon>Helotiales</taxon>
        <taxon>Sclerotiniaceae</taxon>
        <taxon>Sclerotinia</taxon>
    </lineage>
</organism>
<evidence type="ECO:0000256" key="1">
    <source>
        <dbReference type="SAM" id="Phobius"/>
    </source>
</evidence>
<reference evidence="2 3" key="1">
    <citation type="journal article" date="2014" name="Genome Announc.">
        <title>Draft genome sequence of Sclerotinia borealis, a psychrophilic plant pathogenic fungus.</title>
        <authorList>
            <person name="Mardanov A.V."/>
            <person name="Beletsky A.V."/>
            <person name="Kadnikov V.V."/>
            <person name="Ignatov A.N."/>
            <person name="Ravin N.V."/>
        </authorList>
    </citation>
    <scope>NUCLEOTIDE SEQUENCE [LARGE SCALE GENOMIC DNA]</scope>
    <source>
        <strain evidence="3">F-4157</strain>
    </source>
</reference>
<feature type="transmembrane region" description="Helical" evidence="1">
    <location>
        <begin position="119"/>
        <end position="142"/>
    </location>
</feature>
<keyword evidence="1" id="KW-0472">Membrane</keyword>
<dbReference type="STRING" id="1432307.W9CAC8"/>
<dbReference type="EMBL" id="AYSA01000294">
    <property type="protein sequence ID" value="ESZ93727.1"/>
    <property type="molecule type" value="Genomic_DNA"/>
</dbReference>
<gene>
    <name evidence="2" type="ORF">SBOR_5912</name>
</gene>
<dbReference type="Proteomes" id="UP000019487">
    <property type="component" value="Unassembled WGS sequence"/>
</dbReference>
<dbReference type="HOGENOM" id="CLU_011082_0_0_1"/>
<protein>
    <recommendedName>
        <fullName evidence="4">3-hydroxyisobutyrate dehydrogenase protein</fullName>
    </recommendedName>
</protein>
<dbReference type="AlphaFoldDB" id="W9CAC8"/>
<accession>W9CAC8</accession>
<evidence type="ECO:0000313" key="2">
    <source>
        <dbReference type="EMBL" id="ESZ93727.1"/>
    </source>
</evidence>
<name>W9CAC8_SCLBF</name>
<dbReference type="OrthoDB" id="2624308at2759"/>